<dbReference type="InterPro" id="IPR050090">
    <property type="entry name" value="Tyrosine_recombinase_XerCD"/>
</dbReference>
<name>A0A3E5G7I7_9FIRM</name>
<evidence type="ECO:0000256" key="2">
    <source>
        <dbReference type="ARBA" id="ARBA00023172"/>
    </source>
</evidence>
<dbReference type="AlphaFoldDB" id="A0A3E5G7I7"/>
<dbReference type="SUPFAM" id="SSF56349">
    <property type="entry name" value="DNA breaking-rejoining enzymes"/>
    <property type="match status" value="1"/>
</dbReference>
<dbReference type="GO" id="GO:0003677">
    <property type="term" value="F:DNA binding"/>
    <property type="evidence" value="ECO:0007669"/>
    <property type="project" value="UniProtKB-KW"/>
</dbReference>
<gene>
    <name evidence="4" type="ORF">DXB16_12590</name>
</gene>
<evidence type="ECO:0000313" key="5">
    <source>
        <dbReference type="Proteomes" id="UP000261285"/>
    </source>
</evidence>
<proteinExistence type="predicted"/>
<organism evidence="4 5">
    <name type="scientific">Dorea longicatena</name>
    <dbReference type="NCBI Taxonomy" id="88431"/>
    <lineage>
        <taxon>Bacteria</taxon>
        <taxon>Bacillati</taxon>
        <taxon>Bacillota</taxon>
        <taxon>Clostridia</taxon>
        <taxon>Lachnospirales</taxon>
        <taxon>Lachnospiraceae</taxon>
        <taxon>Dorea</taxon>
    </lineage>
</organism>
<protein>
    <recommendedName>
        <fullName evidence="3">Tyr recombinase domain-containing protein</fullName>
    </recommendedName>
</protein>
<dbReference type="PANTHER" id="PTHR30349">
    <property type="entry name" value="PHAGE INTEGRASE-RELATED"/>
    <property type="match status" value="1"/>
</dbReference>
<dbReference type="InterPro" id="IPR013762">
    <property type="entry name" value="Integrase-like_cat_sf"/>
</dbReference>
<dbReference type="GO" id="GO:0015074">
    <property type="term" value="P:DNA integration"/>
    <property type="evidence" value="ECO:0007669"/>
    <property type="project" value="InterPro"/>
</dbReference>
<dbReference type="RefSeq" id="WP_117598443.1">
    <property type="nucleotide sequence ID" value="NZ_CABMEZ010000018.1"/>
</dbReference>
<feature type="domain" description="Tyr recombinase" evidence="3">
    <location>
        <begin position="214"/>
        <end position="416"/>
    </location>
</feature>
<evidence type="ECO:0000256" key="1">
    <source>
        <dbReference type="ARBA" id="ARBA00023125"/>
    </source>
</evidence>
<evidence type="ECO:0000259" key="3">
    <source>
        <dbReference type="PROSITE" id="PS51898"/>
    </source>
</evidence>
<comment type="caution">
    <text evidence="4">The sequence shown here is derived from an EMBL/GenBank/DDBJ whole genome shotgun (WGS) entry which is preliminary data.</text>
</comment>
<keyword evidence="1" id="KW-0238">DNA-binding</keyword>
<dbReference type="Gene3D" id="1.10.150.130">
    <property type="match status" value="1"/>
</dbReference>
<keyword evidence="2" id="KW-0233">DNA recombination</keyword>
<reference evidence="4 5" key="1">
    <citation type="submission" date="2018-08" db="EMBL/GenBank/DDBJ databases">
        <title>A genome reference for cultivated species of the human gut microbiota.</title>
        <authorList>
            <person name="Zou Y."/>
            <person name="Xue W."/>
            <person name="Luo G."/>
        </authorList>
    </citation>
    <scope>NUCLEOTIDE SEQUENCE [LARGE SCALE GENOMIC DNA]</scope>
    <source>
        <strain evidence="4 5">OM02-16</strain>
    </source>
</reference>
<dbReference type="InterPro" id="IPR002104">
    <property type="entry name" value="Integrase_catalytic"/>
</dbReference>
<dbReference type="InterPro" id="IPR010998">
    <property type="entry name" value="Integrase_recombinase_N"/>
</dbReference>
<dbReference type="Proteomes" id="UP000261285">
    <property type="component" value="Unassembled WGS sequence"/>
</dbReference>
<accession>A0A3E5G7I7</accession>
<dbReference type="Pfam" id="PF00589">
    <property type="entry name" value="Phage_integrase"/>
    <property type="match status" value="1"/>
</dbReference>
<dbReference type="InterPro" id="IPR011010">
    <property type="entry name" value="DNA_brk_join_enz"/>
</dbReference>
<dbReference type="EMBL" id="QSVN01000018">
    <property type="protein sequence ID" value="RGO30403.1"/>
    <property type="molecule type" value="Genomic_DNA"/>
</dbReference>
<dbReference type="PROSITE" id="PS51898">
    <property type="entry name" value="TYR_RECOMBINASE"/>
    <property type="match status" value="1"/>
</dbReference>
<sequence>MQKEINKFENERNEIERCLYFLNGNDNLSNEEVAFLEMHITQKKRELVNKTFKEEHPRGKICNKTKRGYLKPTGINIFATTEEELYEKLYNFYFPSYATLNDIYVSWIHKRLEKNKTIGKPSAKTIQEDIGYWTRILSKEELVSMPINKITAADIDNLYTKWTGNGNITHKEFSNRKSLLTALFSEAVILGCIPDSGFVTSIKCNAYKFKSPPRKKYVYTVEERQRLLNYLEALDEQDGYTLAIRFMLHATIRVGEVKGLLKTDYDEHFFYVRQQLVDEHEFEVTQDGATMGKRYRRIKDPKGNANYSIRPIELTPYNRNIIEQMLALHEPSPYLFTCQGRPLITDTFNKRLKKYTAEIGIPYLSTHKLRFTSASLAKNQGQCEQDIQHNLGHSNIQQTQHYDSHATTEYNYGMAADIYDKKYNVTKCNQTFEHKKIAPNLDKLKA</sequence>
<dbReference type="Gene3D" id="1.10.443.10">
    <property type="entry name" value="Intergrase catalytic core"/>
    <property type="match status" value="1"/>
</dbReference>
<evidence type="ECO:0000313" key="4">
    <source>
        <dbReference type="EMBL" id="RGO30403.1"/>
    </source>
</evidence>
<dbReference type="GO" id="GO:0006310">
    <property type="term" value="P:DNA recombination"/>
    <property type="evidence" value="ECO:0007669"/>
    <property type="project" value="UniProtKB-KW"/>
</dbReference>